<organism evidence="13">
    <name type="scientific">Schistocephalus solidus</name>
    <name type="common">Tapeworm</name>
    <dbReference type="NCBI Taxonomy" id="70667"/>
    <lineage>
        <taxon>Eukaryota</taxon>
        <taxon>Metazoa</taxon>
        <taxon>Spiralia</taxon>
        <taxon>Lophotrochozoa</taxon>
        <taxon>Platyhelminthes</taxon>
        <taxon>Cestoda</taxon>
        <taxon>Eucestoda</taxon>
        <taxon>Diphyllobothriidea</taxon>
        <taxon>Diphyllobothriidae</taxon>
        <taxon>Schistocephalus</taxon>
    </lineage>
</organism>
<dbReference type="FunFam" id="2.60.40.60:FF:000033">
    <property type="entry name" value="FAT atypical cadherin 1"/>
    <property type="match status" value="1"/>
</dbReference>
<dbReference type="GO" id="GO:0016477">
    <property type="term" value="P:cell migration"/>
    <property type="evidence" value="ECO:0007669"/>
    <property type="project" value="TreeGrafter"/>
</dbReference>
<evidence type="ECO:0000256" key="9">
    <source>
        <dbReference type="SAM" id="MobiDB-lite"/>
    </source>
</evidence>
<dbReference type="InterPro" id="IPR002126">
    <property type="entry name" value="Cadherin-like_dom"/>
</dbReference>
<keyword evidence="4" id="KW-0677">Repeat</keyword>
<dbReference type="FunFam" id="2.60.40.60:FF:000092">
    <property type="entry name" value="Protocadherin 8"/>
    <property type="match status" value="1"/>
</dbReference>
<dbReference type="GO" id="GO:0045296">
    <property type="term" value="F:cadherin binding"/>
    <property type="evidence" value="ECO:0007669"/>
    <property type="project" value="TreeGrafter"/>
</dbReference>
<accession>A0A0X3P764</accession>
<dbReference type="PROSITE" id="PS50268">
    <property type="entry name" value="CADHERIN_2"/>
    <property type="match status" value="6"/>
</dbReference>
<dbReference type="EMBL" id="GEEE01015470">
    <property type="protein sequence ID" value="JAP47755.1"/>
    <property type="molecule type" value="Transcribed_RNA"/>
</dbReference>
<evidence type="ECO:0000256" key="2">
    <source>
        <dbReference type="ARBA" id="ARBA00022692"/>
    </source>
</evidence>
<feature type="signal peptide" evidence="11">
    <location>
        <begin position="1"/>
        <end position="19"/>
    </location>
</feature>
<evidence type="ECO:0000313" key="13">
    <source>
        <dbReference type="EMBL" id="JAP47755.1"/>
    </source>
</evidence>
<feature type="compositionally biased region" description="Low complexity" evidence="9">
    <location>
        <begin position="1256"/>
        <end position="1273"/>
    </location>
</feature>
<keyword evidence="7 10" id="KW-0472">Membrane</keyword>
<comment type="subcellular location">
    <subcellularLocation>
        <location evidence="1">Membrane</location>
        <topology evidence="1">Single-pass membrane protein</topology>
    </subcellularLocation>
</comment>
<evidence type="ECO:0000256" key="5">
    <source>
        <dbReference type="ARBA" id="ARBA00022837"/>
    </source>
</evidence>
<evidence type="ECO:0000259" key="12">
    <source>
        <dbReference type="PROSITE" id="PS50268"/>
    </source>
</evidence>
<keyword evidence="6 10" id="KW-1133">Transmembrane helix</keyword>
<feature type="region of interest" description="Disordered" evidence="9">
    <location>
        <begin position="1220"/>
        <end position="1298"/>
    </location>
</feature>
<feature type="domain" description="Cadherin" evidence="12">
    <location>
        <begin position="66"/>
        <end position="132"/>
    </location>
</feature>
<name>A0A0X3P764_SCHSO</name>
<dbReference type="Pfam" id="PF00028">
    <property type="entry name" value="Cadherin"/>
    <property type="match status" value="4"/>
</dbReference>
<dbReference type="PANTHER" id="PTHR24027:SF438">
    <property type="entry name" value="CADHERIN 23"/>
    <property type="match status" value="1"/>
</dbReference>
<evidence type="ECO:0000256" key="7">
    <source>
        <dbReference type="ARBA" id="ARBA00023136"/>
    </source>
</evidence>
<keyword evidence="3 11" id="KW-0732">Signal</keyword>
<feature type="domain" description="Cadherin" evidence="12">
    <location>
        <begin position="133"/>
        <end position="236"/>
    </location>
</feature>
<evidence type="ECO:0000256" key="4">
    <source>
        <dbReference type="ARBA" id="ARBA00022737"/>
    </source>
</evidence>
<feature type="domain" description="Cadherin" evidence="12">
    <location>
        <begin position="616"/>
        <end position="747"/>
    </location>
</feature>
<evidence type="ECO:0000256" key="3">
    <source>
        <dbReference type="ARBA" id="ARBA00022729"/>
    </source>
</evidence>
<dbReference type="PRINTS" id="PR00205">
    <property type="entry name" value="CADHERIN"/>
</dbReference>
<feature type="compositionally biased region" description="Polar residues" evidence="9">
    <location>
        <begin position="1393"/>
        <end position="1407"/>
    </location>
</feature>
<feature type="region of interest" description="Disordered" evidence="9">
    <location>
        <begin position="1312"/>
        <end position="1407"/>
    </location>
</feature>
<proteinExistence type="predicted"/>
<feature type="compositionally biased region" description="Polar residues" evidence="9">
    <location>
        <begin position="1079"/>
        <end position="1088"/>
    </location>
</feature>
<feature type="domain" description="Cadherin" evidence="12">
    <location>
        <begin position="469"/>
        <end position="601"/>
    </location>
</feature>
<dbReference type="InterPro" id="IPR015919">
    <property type="entry name" value="Cadherin-like_sf"/>
</dbReference>
<dbReference type="SUPFAM" id="SSF49313">
    <property type="entry name" value="Cadherin-like"/>
    <property type="match status" value="6"/>
</dbReference>
<feature type="transmembrane region" description="Helical" evidence="10">
    <location>
        <begin position="908"/>
        <end position="930"/>
    </location>
</feature>
<feature type="chain" id="PRO_5007050969" description="Cadherin domain-containing protein" evidence="11">
    <location>
        <begin position="20"/>
        <end position="1407"/>
    </location>
</feature>
<feature type="domain" description="Cadherin" evidence="12">
    <location>
        <begin position="237"/>
        <end position="347"/>
    </location>
</feature>
<keyword evidence="2 10" id="KW-0812">Transmembrane</keyword>
<dbReference type="SMART" id="SM00112">
    <property type="entry name" value="CA"/>
    <property type="match status" value="6"/>
</dbReference>
<feature type="domain" description="Cadherin" evidence="12">
    <location>
        <begin position="371"/>
        <end position="468"/>
    </location>
</feature>
<reference evidence="13" key="1">
    <citation type="submission" date="2016-01" db="EMBL/GenBank/DDBJ databases">
        <title>Reference transcriptome for the parasite Schistocephalus solidus: insights into the molecular evolution of parasitism.</title>
        <authorList>
            <person name="Hebert F.O."/>
            <person name="Grambauer S."/>
            <person name="Barber I."/>
            <person name="Landry C.R."/>
            <person name="Aubin-Horth N."/>
        </authorList>
    </citation>
    <scope>NUCLEOTIDE SEQUENCE</scope>
</reference>
<evidence type="ECO:0000256" key="6">
    <source>
        <dbReference type="ARBA" id="ARBA00022989"/>
    </source>
</evidence>
<evidence type="ECO:0000256" key="8">
    <source>
        <dbReference type="PROSITE-ProRule" id="PRU00043"/>
    </source>
</evidence>
<evidence type="ECO:0000256" key="1">
    <source>
        <dbReference type="ARBA" id="ARBA00004167"/>
    </source>
</evidence>
<dbReference type="GO" id="GO:0005509">
    <property type="term" value="F:calcium ion binding"/>
    <property type="evidence" value="ECO:0007669"/>
    <property type="project" value="UniProtKB-UniRule"/>
</dbReference>
<dbReference type="GO" id="GO:0007156">
    <property type="term" value="P:homophilic cell adhesion via plasma membrane adhesion molecules"/>
    <property type="evidence" value="ECO:0007669"/>
    <property type="project" value="InterPro"/>
</dbReference>
<dbReference type="PANTHER" id="PTHR24027">
    <property type="entry name" value="CADHERIN-23"/>
    <property type="match status" value="1"/>
</dbReference>
<dbReference type="InterPro" id="IPR039808">
    <property type="entry name" value="Cadherin"/>
</dbReference>
<evidence type="ECO:0000256" key="11">
    <source>
        <dbReference type="SAM" id="SignalP"/>
    </source>
</evidence>
<keyword evidence="5 8" id="KW-0106">Calcium</keyword>
<dbReference type="PROSITE" id="PS00232">
    <property type="entry name" value="CADHERIN_1"/>
    <property type="match status" value="3"/>
</dbReference>
<dbReference type="InterPro" id="IPR020894">
    <property type="entry name" value="Cadherin_CS"/>
</dbReference>
<protein>
    <recommendedName>
        <fullName evidence="12">Cadherin domain-containing protein</fullName>
    </recommendedName>
</protein>
<sequence>MRPCVLGLLLCLLADTVFSSEQISLILDMTEETPVNTIIGSLTESLPVLTGNKLNYLVSHTYVKADPHTGRVQVARVVDRESICQENKLCCGVIACSFQVTGYVVYANPSELMASVNLTINVIDINDNPPTFGAPMQKVSFPENSPIGRLQPLRPATDADIDPTNRIQRYRLTEPTDTFTLDQSHLPAIRLRSTRSLDREHVANYSAVLEACDRDSCAKSQLFIEIEDENDNSPQFERSQYSESLLEDIPVGSVILRLNATDADSGERAQVVYSLHESADPDLAETFEVANNGEVRLRRPLDAQVRSEYRFRVVACDMVAPICSADANSTAEVIFTVQDINDHRPIIEVVPAVSFSGYVFGGDHSPQDGLSVPENSPPGQVAMIKVKDRDVGENARTFCELGETTNNFVLTQSSSSLYTLRTSRVFDYEREAIVTTTIKCRDSGSPPQSSFRVVTLRILDVNEFPPVFSPQVLHVQVSENSPAGLEIAKLTATDQDGQSHLRYSLLPIPHTGPTYDSNSDLGSAASDSYGDAGSNSGINRHFLLDPNSGFLRTSRIPLDRETVDRITLIATVTDATKGKIYTATATISVEVLDENDNSPVFVNPPANMGPSFPQDTIDSYAFNVRENSPPYTRLSGRLEARDPDAGQNGQVHFSLRSTWALKGGTQVHRSGFALDDLAGAPGRQLLDQRIFQITPDGGIETLVELDRESVSSYLLNVAVRDNGSQPLASTAMLLVLVLDENDNPPVWTFPTESARQINITTANQPGTLVARLQAYDIDADAAGTVEFQILDPHGQPMPPISLARGLYNAQPATPHTAEQSSTNQALSEIGSSLMGYRTGPFYLNGSTGEILVADTLVPMSLKIRIRASDCGPNPLYTDTWMIVNVQMDPDESAGFLGVGRAGALNVTIILVMIAVTAIISILLIIAIVCVRRKPARYNGVVQEGPDYASPCQTVCAGSPYIDPSKEALTSNTWSATIGSKDCSGTFYPQSGGPRSVPGQGSLVIDENGQVFSSVPLSYGSPVVCGSVMGTSDNTSLVCFPQPNSVSMISGTPYASDFNGDLSIGMPMHTFGTLTRNQRSTLGSLQGSTPAVRMGSGLQYEPPPLPDADSGDSGRGPSEDGNQLLLMDNQRNGLVFPSNSGAYQYGTYSGYRPSSRTGYGRSVSAMSGNINCTTPRSYNLQTCPPPMVNNCACYSLPEDQCLQQPYNEALYRHHSQLDSEGLYSSRGQLPPSPLMSQMMLPPQIPPRSPVPMGMGHRSLSLSQPPSSPSRRLPPAYGSGGLESGTLPRGRTTPNGRIGLPTLAQSSVTFQSPSLLNQKQQQLEEEHSGAAPIKLDLRGVPRTGGGGGVTADDELSQKDSTRVSLPTFAADGRPPSVPRGGSTAASVGLDHQNEQRLSSAQKTTVNIDS</sequence>
<dbReference type="Gene3D" id="2.60.40.60">
    <property type="entry name" value="Cadherins"/>
    <property type="match status" value="7"/>
</dbReference>
<dbReference type="GO" id="GO:0008013">
    <property type="term" value="F:beta-catenin binding"/>
    <property type="evidence" value="ECO:0007669"/>
    <property type="project" value="TreeGrafter"/>
</dbReference>
<evidence type="ECO:0000256" key="10">
    <source>
        <dbReference type="SAM" id="Phobius"/>
    </source>
</evidence>
<dbReference type="CDD" id="cd11304">
    <property type="entry name" value="Cadherin_repeat"/>
    <property type="match status" value="7"/>
</dbReference>
<feature type="region of interest" description="Disordered" evidence="9">
    <location>
        <begin position="1079"/>
        <end position="1123"/>
    </location>
</feature>
<dbReference type="GO" id="GO:0016342">
    <property type="term" value="C:catenin complex"/>
    <property type="evidence" value="ECO:0007669"/>
    <property type="project" value="TreeGrafter"/>
</dbReference>
<gene>
    <name evidence="13" type="ORF">TR84737</name>
</gene>